<dbReference type="EMBL" id="CM003109">
    <property type="protein sequence ID" value="KUI74249.1"/>
    <property type="molecule type" value="Genomic_DNA"/>
</dbReference>
<organism evidence="2 3">
    <name type="scientific">Cytospora mali</name>
    <name type="common">Apple Valsa canker fungus</name>
    <name type="synonym">Valsa mali</name>
    <dbReference type="NCBI Taxonomy" id="578113"/>
    <lineage>
        <taxon>Eukaryota</taxon>
        <taxon>Fungi</taxon>
        <taxon>Dikarya</taxon>
        <taxon>Ascomycota</taxon>
        <taxon>Pezizomycotina</taxon>
        <taxon>Sordariomycetes</taxon>
        <taxon>Sordariomycetidae</taxon>
        <taxon>Diaporthales</taxon>
        <taxon>Cytosporaceae</taxon>
        <taxon>Cytospora</taxon>
    </lineage>
</organism>
<dbReference type="PANTHER" id="PTHR13379:SF0">
    <property type="entry name" value="UPF0415 PROTEIN C7ORF25"/>
    <property type="match status" value="1"/>
</dbReference>
<evidence type="ECO:0000256" key="1">
    <source>
        <dbReference type="SAM" id="MobiDB-lite"/>
    </source>
</evidence>
<evidence type="ECO:0000313" key="3">
    <source>
        <dbReference type="Proteomes" id="UP000078559"/>
    </source>
</evidence>
<dbReference type="AlphaFoldDB" id="A0A194WCX0"/>
<protein>
    <recommendedName>
        <fullName evidence="4">DUF1308 domain-containing protein</fullName>
    </recommendedName>
</protein>
<proteinExistence type="predicted"/>
<accession>A0A194WCX0</accession>
<feature type="region of interest" description="Disordered" evidence="1">
    <location>
        <begin position="66"/>
        <end position="85"/>
    </location>
</feature>
<gene>
    <name evidence="2" type="ORF">VM1G_09736</name>
</gene>
<reference evidence="2" key="1">
    <citation type="submission" date="2014-12" db="EMBL/GenBank/DDBJ databases">
        <title>Genome Sequence of Valsa Canker Pathogens Uncovers a Specific Adaption of Colonization on Woody Bark.</title>
        <authorList>
            <person name="Yin Z."/>
            <person name="Liu H."/>
            <person name="Gao X."/>
            <person name="Li Z."/>
            <person name="Song N."/>
            <person name="Ke X."/>
            <person name="Dai Q."/>
            <person name="Wu Y."/>
            <person name="Sun Y."/>
            <person name="Xu J.-R."/>
            <person name="Kang Z.K."/>
            <person name="Wang L."/>
            <person name="Huang L."/>
        </authorList>
    </citation>
    <scope>NUCLEOTIDE SEQUENCE [LARGE SCALE GENOMIC DNA]</scope>
    <source>
        <strain evidence="2">03-8</strain>
    </source>
</reference>
<evidence type="ECO:0008006" key="4">
    <source>
        <dbReference type="Google" id="ProtNLM"/>
    </source>
</evidence>
<evidence type="ECO:0000313" key="2">
    <source>
        <dbReference type="EMBL" id="KUI74249.1"/>
    </source>
</evidence>
<sequence>MSSENDGISVPDLAQDIVSRSETLLQEMEQLRQRYYTVKGSHKNIPGLANLIDAVRQEQKSARLFLTPRSDDQADLSSDKNGSVEAHPADARLRFTNIPAIERNWDIVKRCRNLVSVEQSIPKVPRVGVRENGGLIVHRKGPGKSKRGTDMAFVHAVVDGGAEWLRIVNKDEKRIMMELAAGGWDWDWESDDEDADEEDDADLFEDVPLLRTAKELADTARQYWNDYRRPRIRILLTRVEEAQSMELDRVIQKMRRAGGADITITVECADAAWISPDSQQGIDTAVVNLVPAGISGLGSTVLLDTSVMIAMASDLSHSRVEVQPWHSIDCKTQIRDEANGINFLKSQAYPPLRGRRLVCTKEALGHFREITSTIGSPTELERARILLAGGREELQKLSIYPVPADLMLPVQEPDEETDLHAQDLVDKGELPAVAVQIEKHLLGVPGNRATHLYGWRSGIAVVTSNRSLANKMVRMVESSLDADYEDGPRIFPLPYNRALSTKGPKERD</sequence>
<name>A0A194WCX0_CYTMA</name>
<dbReference type="PANTHER" id="PTHR13379">
    <property type="entry name" value="UNCHARACTERIZED DUF1308"/>
    <property type="match status" value="1"/>
</dbReference>
<dbReference type="OrthoDB" id="441890at2759"/>
<keyword evidence="3" id="KW-1185">Reference proteome</keyword>
<dbReference type="SMR" id="A0A194WCX0"/>
<dbReference type="Proteomes" id="UP000078559">
    <property type="component" value="Chromosome 12"/>
</dbReference>